<protein>
    <submittedName>
        <fullName evidence="1">Uncharacterized protein</fullName>
    </submittedName>
</protein>
<dbReference type="EMBL" id="BMAW01092226">
    <property type="protein sequence ID" value="GFS53801.1"/>
    <property type="molecule type" value="Genomic_DNA"/>
</dbReference>
<accession>A0A8X6INQ2</accession>
<comment type="caution">
    <text evidence="1">The sequence shown here is derived from an EMBL/GenBank/DDBJ whole genome shotgun (WGS) entry which is preliminary data.</text>
</comment>
<name>A0A8X6INQ2_NEPPI</name>
<reference evidence="1" key="1">
    <citation type="submission" date="2020-08" db="EMBL/GenBank/DDBJ databases">
        <title>Multicomponent nature underlies the extraordinary mechanical properties of spider dragline silk.</title>
        <authorList>
            <person name="Kono N."/>
            <person name="Nakamura H."/>
            <person name="Mori M."/>
            <person name="Yoshida Y."/>
            <person name="Ohtoshi R."/>
            <person name="Malay A.D."/>
            <person name="Moran D.A.P."/>
            <person name="Tomita M."/>
            <person name="Numata K."/>
            <person name="Arakawa K."/>
        </authorList>
    </citation>
    <scope>NUCLEOTIDE SEQUENCE</scope>
</reference>
<organism evidence="1 2">
    <name type="scientific">Nephila pilipes</name>
    <name type="common">Giant wood spider</name>
    <name type="synonym">Nephila maculata</name>
    <dbReference type="NCBI Taxonomy" id="299642"/>
    <lineage>
        <taxon>Eukaryota</taxon>
        <taxon>Metazoa</taxon>
        <taxon>Ecdysozoa</taxon>
        <taxon>Arthropoda</taxon>
        <taxon>Chelicerata</taxon>
        <taxon>Arachnida</taxon>
        <taxon>Araneae</taxon>
        <taxon>Araneomorphae</taxon>
        <taxon>Entelegynae</taxon>
        <taxon>Araneoidea</taxon>
        <taxon>Nephilidae</taxon>
        <taxon>Nephila</taxon>
    </lineage>
</organism>
<dbReference type="Proteomes" id="UP000887013">
    <property type="component" value="Unassembled WGS sequence"/>
</dbReference>
<gene>
    <name evidence="1" type="primary">AVEN_138941_1</name>
    <name evidence="1" type="ORF">NPIL_54401</name>
</gene>
<evidence type="ECO:0000313" key="2">
    <source>
        <dbReference type="Proteomes" id="UP000887013"/>
    </source>
</evidence>
<dbReference type="OrthoDB" id="6431846at2759"/>
<evidence type="ECO:0000313" key="1">
    <source>
        <dbReference type="EMBL" id="GFS53801.1"/>
    </source>
</evidence>
<dbReference type="AlphaFoldDB" id="A0A8X6INQ2"/>
<sequence length="114" mass="13433">MEEVLNIDEITSDDGFFLPHHGVLRTGNRARPLRVVFNGSQNTVLNISLNDVLSKGGVIKEDLFSNMFRALKLAYFFNWDILHMFRQIKINPEERQFQKVLWKQVPMYLTKFMN</sequence>
<keyword evidence="2" id="KW-1185">Reference proteome</keyword>
<dbReference type="PANTHER" id="PTHR47331">
    <property type="entry name" value="PHD-TYPE DOMAIN-CONTAINING PROTEIN"/>
    <property type="match status" value="1"/>
</dbReference>
<proteinExistence type="predicted"/>